<dbReference type="InterPro" id="IPR012394">
    <property type="entry name" value="Aldehyde_DH_NAD(P)"/>
</dbReference>
<sequence>MVELKYTDKEKIPSIVRELRQQFMTGLTKDLTFRREQLENLQRLLLENKEELMDAVWKDLHKHKLEADTGEIAPIVDEILYMLKPSEVSAHTAEVVARLVPKYLDQRAYVLVNGAVEETTLLLEQKFDHIFYTGNGTVGKIVMAAASRHLTPVTLELGGKSPAIVAADANIQVAANRLMFGKFYNNGQTCVAPDYVLVAESKADELIEAFQKTLIKYYSENPQQSESYGRIVNHRQFDRLQNIIDSSDPSSIVVGGKSDREDLYIAPTIIKSVKHNDPNLMEQEIFGPILPVVAVKDIDEAVNIINSRDSPLAMYIFTEDKAVYNTSKLKHIFDEHECLISCQVLDRTNSGGVLVNDTLMQILEMSLPFGGVGPSGMGSYHGDKSFYTFTHERATMVKTSGMEGAMNVRYPPYNADKHTLMGVMVYGLPAAAGAKVKEFMTVCAASWNLFFARKNEQSKL</sequence>
<evidence type="ECO:0000259" key="7">
    <source>
        <dbReference type="Pfam" id="PF00171"/>
    </source>
</evidence>
<dbReference type="InterPro" id="IPR029510">
    <property type="entry name" value="Ald_DH_CS_GLU"/>
</dbReference>
<dbReference type="GO" id="GO:0005737">
    <property type="term" value="C:cytoplasm"/>
    <property type="evidence" value="ECO:0007669"/>
    <property type="project" value="TreeGrafter"/>
</dbReference>
<dbReference type="AlphaFoldDB" id="A0A8H7BKW4"/>
<dbReference type="GO" id="GO:0006081">
    <property type="term" value="P:aldehyde metabolic process"/>
    <property type="evidence" value="ECO:0007669"/>
    <property type="project" value="InterPro"/>
</dbReference>
<dbReference type="OrthoDB" id="440325at2759"/>
<dbReference type="InterPro" id="IPR016163">
    <property type="entry name" value="Ald_DH_C"/>
</dbReference>
<dbReference type="InterPro" id="IPR016162">
    <property type="entry name" value="Ald_DH_N"/>
</dbReference>
<evidence type="ECO:0000256" key="6">
    <source>
        <dbReference type="RuleBase" id="RU003345"/>
    </source>
</evidence>
<evidence type="ECO:0000256" key="1">
    <source>
        <dbReference type="ARBA" id="ARBA00009986"/>
    </source>
</evidence>
<comment type="similarity">
    <text evidence="1 3 6">Belongs to the aldehyde dehydrogenase family.</text>
</comment>
<name>A0A8H7BKW4_9FUNG</name>
<evidence type="ECO:0000256" key="3">
    <source>
        <dbReference type="PIRNR" id="PIRNR036492"/>
    </source>
</evidence>
<dbReference type="PANTHER" id="PTHR43570:SF16">
    <property type="entry name" value="ALDEHYDE DEHYDROGENASE TYPE III, ISOFORM Q"/>
    <property type="match status" value="1"/>
</dbReference>
<keyword evidence="9" id="KW-1185">Reference proteome</keyword>
<keyword evidence="2 3" id="KW-0560">Oxidoreductase</keyword>
<dbReference type="GO" id="GO:0004029">
    <property type="term" value="F:aldehyde dehydrogenase (NAD+) activity"/>
    <property type="evidence" value="ECO:0007669"/>
    <property type="project" value="TreeGrafter"/>
</dbReference>
<dbReference type="PANTHER" id="PTHR43570">
    <property type="entry name" value="ALDEHYDE DEHYDROGENASE"/>
    <property type="match status" value="1"/>
</dbReference>
<feature type="domain" description="Aldehyde dehydrogenase" evidence="7">
    <location>
        <begin position="82"/>
        <end position="392"/>
    </location>
</feature>
<dbReference type="Proteomes" id="UP000605846">
    <property type="component" value="Unassembled WGS sequence"/>
</dbReference>
<dbReference type="Gene3D" id="3.40.309.10">
    <property type="entry name" value="Aldehyde Dehydrogenase, Chain A, domain 2"/>
    <property type="match status" value="1"/>
</dbReference>
<dbReference type="PROSITE" id="PS00687">
    <property type="entry name" value="ALDEHYDE_DEHYDR_GLU"/>
    <property type="match status" value="1"/>
</dbReference>
<protein>
    <recommendedName>
        <fullName evidence="3">Aldehyde dehydrogenase</fullName>
    </recommendedName>
</protein>
<evidence type="ECO:0000256" key="4">
    <source>
        <dbReference type="PIRSR" id="PIRSR036492-1"/>
    </source>
</evidence>
<evidence type="ECO:0000256" key="5">
    <source>
        <dbReference type="PROSITE-ProRule" id="PRU10007"/>
    </source>
</evidence>
<evidence type="ECO:0000313" key="9">
    <source>
        <dbReference type="Proteomes" id="UP000605846"/>
    </source>
</evidence>
<dbReference type="InterPro" id="IPR016161">
    <property type="entry name" value="Ald_DH/histidinol_DH"/>
</dbReference>
<dbReference type="Gene3D" id="3.40.605.10">
    <property type="entry name" value="Aldehyde Dehydrogenase, Chain A, domain 1"/>
    <property type="match status" value="2"/>
</dbReference>
<gene>
    <name evidence="8" type="primary">ALDH3A2_2</name>
    <name evidence="8" type="ORF">EC973_008594</name>
</gene>
<proteinExistence type="inferred from homology"/>
<accession>A0A8H7BKW4</accession>
<dbReference type="PROSITE" id="PS00070">
    <property type="entry name" value="ALDEHYDE_DEHYDR_CYS"/>
    <property type="match status" value="1"/>
</dbReference>
<organism evidence="8 9">
    <name type="scientific">Apophysomyces ossiformis</name>
    <dbReference type="NCBI Taxonomy" id="679940"/>
    <lineage>
        <taxon>Eukaryota</taxon>
        <taxon>Fungi</taxon>
        <taxon>Fungi incertae sedis</taxon>
        <taxon>Mucoromycota</taxon>
        <taxon>Mucoromycotina</taxon>
        <taxon>Mucoromycetes</taxon>
        <taxon>Mucorales</taxon>
        <taxon>Mucorineae</taxon>
        <taxon>Mucoraceae</taxon>
        <taxon>Apophysomyces</taxon>
    </lineage>
</organism>
<dbReference type="InterPro" id="IPR015590">
    <property type="entry name" value="Aldehyde_DH_dom"/>
</dbReference>
<feature type="active site" evidence="4 5">
    <location>
        <position position="156"/>
    </location>
</feature>
<dbReference type="Pfam" id="PF00171">
    <property type="entry name" value="Aldedh"/>
    <property type="match status" value="1"/>
</dbReference>
<comment type="caution">
    <text evidence="8">The sequence shown here is derived from an EMBL/GenBank/DDBJ whole genome shotgun (WGS) entry which is preliminary data.</text>
</comment>
<evidence type="ECO:0000256" key="2">
    <source>
        <dbReference type="ARBA" id="ARBA00023002"/>
    </source>
</evidence>
<dbReference type="SUPFAM" id="SSF53720">
    <property type="entry name" value="ALDH-like"/>
    <property type="match status" value="1"/>
</dbReference>
<dbReference type="PIRSF" id="PIRSF036492">
    <property type="entry name" value="ALDH"/>
    <property type="match status" value="1"/>
</dbReference>
<dbReference type="FunFam" id="3.40.309.10:FF:000003">
    <property type="entry name" value="Aldehyde dehydrogenase"/>
    <property type="match status" value="1"/>
</dbReference>
<dbReference type="EMBL" id="JABAYA010000075">
    <property type="protein sequence ID" value="KAF7726630.1"/>
    <property type="molecule type" value="Genomic_DNA"/>
</dbReference>
<reference evidence="8" key="1">
    <citation type="submission" date="2020-01" db="EMBL/GenBank/DDBJ databases">
        <title>Genome Sequencing of Three Apophysomyces-Like Fungal Strains Confirms a Novel Fungal Genus in the Mucoromycota with divergent Burkholderia-like Endosymbiotic Bacteria.</title>
        <authorList>
            <person name="Stajich J.E."/>
            <person name="Macias A.M."/>
            <person name="Carter-House D."/>
            <person name="Lovett B."/>
            <person name="Kasson L.R."/>
            <person name="Berry K."/>
            <person name="Grigoriev I."/>
            <person name="Chang Y."/>
            <person name="Spatafora J."/>
            <person name="Kasson M.T."/>
        </authorList>
    </citation>
    <scope>NUCLEOTIDE SEQUENCE</scope>
    <source>
        <strain evidence="8">NRRL A-21654</strain>
    </source>
</reference>
<evidence type="ECO:0000313" key="8">
    <source>
        <dbReference type="EMBL" id="KAF7726630.1"/>
    </source>
</evidence>
<dbReference type="InterPro" id="IPR016160">
    <property type="entry name" value="Ald_DH_CS_CYS"/>
</dbReference>
<dbReference type="CDD" id="cd07087">
    <property type="entry name" value="ALDH_F3-13-14_CALDH-like"/>
    <property type="match status" value="1"/>
</dbReference>
<feature type="active site" evidence="4">
    <location>
        <position position="190"/>
    </location>
</feature>